<sequence length="467" mass="54685">MSIIRITEGENITAIEQNWTVFTDHFEAYAGNNSHFTAKNGTFIGEPKKDRSEEKKYFVEGKWYSDAEGKNLITQAAIGQVVYFHIKTQNITDPDAKVTLQLYDDDGGLGGEPDPINVREVKEDGSPGALVTEKQVINNKIVYNLTLSDGLASFIENDFGDNIELYFECSYKEDLNIKLPLTSDFYLNVEICDKNVVQSFNNRQYGSCDFYRFRYDDFMRRHKHCGHTPPVYYFGEMRELSFWSAIDDIKEWWTPSLTEEMKQVSISVNEVEKQGNKYKPVPSSSYGFKYCTRFSRILMPKLTSRGKAWLTEARYKLQEYMEKGVIDKNYIATYDTVLPEGLEDNFNDHFKPTLFERIQYRNDPRKLEEIKKNNIEKYYTDIEIDNKRFQEFAFATHPDAYDPLKMRYLPADDLLKVMSTPDMKEWLGAATWKQALIMARNLDYREITEVTLERFFKKYVLGNDEFK</sequence>
<dbReference type="EMBL" id="VFPD01000003">
    <property type="protein sequence ID" value="TQM18480.1"/>
    <property type="molecule type" value="Genomic_DNA"/>
</dbReference>
<dbReference type="AlphaFoldDB" id="A0A543EA60"/>
<name>A0A543EA60_9FLAO</name>
<evidence type="ECO:0000313" key="1">
    <source>
        <dbReference type="EMBL" id="TQM18480.1"/>
    </source>
</evidence>
<gene>
    <name evidence="1" type="ORF">FB551_4264</name>
</gene>
<comment type="caution">
    <text evidence="1">The sequence shown here is derived from an EMBL/GenBank/DDBJ whole genome shotgun (WGS) entry which is preliminary data.</text>
</comment>
<dbReference type="Proteomes" id="UP000316437">
    <property type="component" value="Unassembled WGS sequence"/>
</dbReference>
<proteinExistence type="predicted"/>
<evidence type="ECO:0000313" key="2">
    <source>
        <dbReference type="Proteomes" id="UP000316437"/>
    </source>
</evidence>
<organism evidence="1 2">
    <name type="scientific">Chryseobacterium aquifrigidense</name>
    <dbReference type="NCBI Taxonomy" id="558021"/>
    <lineage>
        <taxon>Bacteria</taxon>
        <taxon>Pseudomonadati</taxon>
        <taxon>Bacteroidota</taxon>
        <taxon>Flavobacteriia</taxon>
        <taxon>Flavobacteriales</taxon>
        <taxon>Weeksellaceae</taxon>
        <taxon>Chryseobacterium group</taxon>
        <taxon>Chryseobacterium</taxon>
    </lineage>
</organism>
<accession>A0A543EA60</accession>
<protein>
    <submittedName>
        <fullName evidence="1">Uncharacterized protein</fullName>
    </submittedName>
</protein>
<keyword evidence="2" id="KW-1185">Reference proteome</keyword>
<dbReference type="RefSeq" id="WP_142018775.1">
    <property type="nucleotide sequence ID" value="NZ_VFPD01000003.1"/>
</dbReference>
<reference evidence="1 2" key="1">
    <citation type="submission" date="2019-06" db="EMBL/GenBank/DDBJ databases">
        <title>Sorghum-associated microbial communities from plants grown in Nebraska, USA.</title>
        <authorList>
            <person name="Schachtman D."/>
        </authorList>
    </citation>
    <scope>NUCLEOTIDE SEQUENCE [LARGE SCALE GENOMIC DNA]</scope>
    <source>
        <strain evidence="1 2">110</strain>
    </source>
</reference>